<reference evidence="1" key="1">
    <citation type="submission" date="2018-05" db="EMBL/GenBank/DDBJ databases">
        <authorList>
            <person name="Lanie J.A."/>
            <person name="Ng W.-L."/>
            <person name="Kazmierczak K.M."/>
            <person name="Andrzejewski T.M."/>
            <person name="Davidsen T.M."/>
            <person name="Wayne K.J."/>
            <person name="Tettelin H."/>
            <person name="Glass J.I."/>
            <person name="Rusch D."/>
            <person name="Podicherti R."/>
            <person name="Tsui H.-C.T."/>
            <person name="Winkler M.E."/>
        </authorList>
    </citation>
    <scope>NUCLEOTIDE SEQUENCE</scope>
</reference>
<evidence type="ECO:0000313" key="1">
    <source>
        <dbReference type="EMBL" id="SVA72999.1"/>
    </source>
</evidence>
<gene>
    <name evidence="1" type="ORF">METZ01_LOCUS125853</name>
</gene>
<protein>
    <submittedName>
        <fullName evidence="1">Uncharacterized protein</fullName>
    </submittedName>
</protein>
<organism evidence="1">
    <name type="scientific">marine metagenome</name>
    <dbReference type="NCBI Taxonomy" id="408172"/>
    <lineage>
        <taxon>unclassified sequences</taxon>
        <taxon>metagenomes</taxon>
        <taxon>ecological metagenomes</taxon>
    </lineage>
</organism>
<proteinExistence type="predicted"/>
<accession>A0A381Y7F5</accession>
<dbReference type="AlphaFoldDB" id="A0A381Y7F5"/>
<sequence>MRDYDAFRGFCPDARISTEAETAVLKGLGPPPDDIIRTFADSTASIALLG</sequence>
<dbReference type="EMBL" id="UINC01017571">
    <property type="protein sequence ID" value="SVA72999.1"/>
    <property type="molecule type" value="Genomic_DNA"/>
</dbReference>
<name>A0A381Y7F5_9ZZZZ</name>